<evidence type="ECO:0000256" key="3">
    <source>
        <dbReference type="ARBA" id="ARBA00022833"/>
    </source>
</evidence>
<keyword evidence="4" id="KW-0456">Lyase</keyword>
<dbReference type="GO" id="GO:0046872">
    <property type="term" value="F:metal ion binding"/>
    <property type="evidence" value="ECO:0007669"/>
    <property type="project" value="UniProtKB-KW"/>
</dbReference>
<dbReference type="PROSITE" id="PS51891">
    <property type="entry name" value="CENP_V_GFA"/>
    <property type="match status" value="1"/>
</dbReference>
<feature type="domain" description="CENP-V/GFA" evidence="5">
    <location>
        <begin position="11"/>
        <end position="129"/>
    </location>
</feature>
<dbReference type="GO" id="GO:0016846">
    <property type="term" value="F:carbon-sulfur lyase activity"/>
    <property type="evidence" value="ECO:0007669"/>
    <property type="project" value="InterPro"/>
</dbReference>
<dbReference type="EMBL" id="CP119312">
    <property type="protein sequence ID" value="WEK05577.1"/>
    <property type="molecule type" value="Genomic_DNA"/>
</dbReference>
<sequence length="146" mass="16001">MSRSEMPDIDLTTRCDCGAITLTASGQIISMLQCACENCQRVSGSGHSSVALIPADMILVTGATKTYSRPADSGATFTRHFCPECGTTMHAKSSRAPGISLLPVGIFTDQTDWFVPSQLIFARSHRAWDLIEEHLPRHERYRDSTP</sequence>
<evidence type="ECO:0000256" key="1">
    <source>
        <dbReference type="ARBA" id="ARBA00005495"/>
    </source>
</evidence>
<protein>
    <submittedName>
        <fullName evidence="6">GFA family protein</fullName>
    </submittedName>
</protein>
<accession>A0AAJ5VWA3</accession>
<dbReference type="Pfam" id="PF04828">
    <property type="entry name" value="GFA"/>
    <property type="match status" value="1"/>
</dbReference>
<evidence type="ECO:0000259" key="5">
    <source>
        <dbReference type="PROSITE" id="PS51891"/>
    </source>
</evidence>
<keyword evidence="3" id="KW-0862">Zinc</keyword>
<evidence type="ECO:0000313" key="6">
    <source>
        <dbReference type="EMBL" id="WEK05577.1"/>
    </source>
</evidence>
<reference evidence="6" key="1">
    <citation type="submission" date="2023-03" db="EMBL/GenBank/DDBJ databases">
        <title>Andean soil-derived lignocellulolytic bacterial consortium as a source of novel taxa and putative plastic-active enzymes.</title>
        <authorList>
            <person name="Diaz-Garcia L."/>
            <person name="Chuvochina M."/>
            <person name="Feuerriegel G."/>
            <person name="Bunk B."/>
            <person name="Sproer C."/>
            <person name="Streit W.R."/>
            <person name="Rodriguez L.M."/>
            <person name="Overmann J."/>
            <person name="Jimenez D.J."/>
        </authorList>
    </citation>
    <scope>NUCLEOTIDE SEQUENCE</scope>
    <source>
        <strain evidence="6">MAG 4196</strain>
    </source>
</reference>
<dbReference type="InterPro" id="IPR011057">
    <property type="entry name" value="Mss4-like_sf"/>
</dbReference>
<name>A0AAJ5VWA3_9HYPH</name>
<comment type="similarity">
    <text evidence="1">Belongs to the Gfa family.</text>
</comment>
<evidence type="ECO:0000256" key="2">
    <source>
        <dbReference type="ARBA" id="ARBA00022723"/>
    </source>
</evidence>
<gene>
    <name evidence="6" type="ORF">P0Y65_04795</name>
</gene>
<dbReference type="InterPro" id="IPR006913">
    <property type="entry name" value="CENP-V/GFA"/>
</dbReference>
<dbReference type="AlphaFoldDB" id="A0AAJ5VWA3"/>
<dbReference type="PANTHER" id="PTHR33337:SF40">
    <property type="entry name" value="CENP-V_GFA DOMAIN-CONTAINING PROTEIN-RELATED"/>
    <property type="match status" value="1"/>
</dbReference>
<evidence type="ECO:0000313" key="7">
    <source>
        <dbReference type="Proteomes" id="UP001217476"/>
    </source>
</evidence>
<evidence type="ECO:0000256" key="4">
    <source>
        <dbReference type="ARBA" id="ARBA00023239"/>
    </source>
</evidence>
<organism evidence="6 7">
    <name type="scientific">Candidatus Devosia phytovorans</name>
    <dbReference type="NCBI Taxonomy" id="3121372"/>
    <lineage>
        <taxon>Bacteria</taxon>
        <taxon>Pseudomonadati</taxon>
        <taxon>Pseudomonadota</taxon>
        <taxon>Alphaproteobacteria</taxon>
        <taxon>Hyphomicrobiales</taxon>
        <taxon>Devosiaceae</taxon>
        <taxon>Devosia</taxon>
    </lineage>
</organism>
<dbReference type="SUPFAM" id="SSF51316">
    <property type="entry name" value="Mss4-like"/>
    <property type="match status" value="1"/>
</dbReference>
<dbReference type="PANTHER" id="PTHR33337">
    <property type="entry name" value="GFA DOMAIN-CONTAINING PROTEIN"/>
    <property type="match status" value="1"/>
</dbReference>
<keyword evidence="2" id="KW-0479">Metal-binding</keyword>
<dbReference type="Proteomes" id="UP001217476">
    <property type="component" value="Chromosome"/>
</dbReference>
<proteinExistence type="inferred from homology"/>
<dbReference type="Gene3D" id="3.90.1590.10">
    <property type="entry name" value="glutathione-dependent formaldehyde- activating enzyme (gfa)"/>
    <property type="match status" value="1"/>
</dbReference>